<dbReference type="Proteomes" id="UP001501736">
    <property type="component" value="Unassembled WGS sequence"/>
</dbReference>
<feature type="coiled-coil region" evidence="1">
    <location>
        <begin position="177"/>
        <end position="204"/>
    </location>
</feature>
<gene>
    <name evidence="3" type="ORF">GCM10020260_23720</name>
</gene>
<accession>A0ABP6REK2</accession>
<feature type="chain" id="PRO_5046178213" evidence="2">
    <location>
        <begin position="24"/>
        <end position="344"/>
    </location>
</feature>
<keyword evidence="2" id="KW-0732">Signal</keyword>
<evidence type="ECO:0000256" key="2">
    <source>
        <dbReference type="SAM" id="SignalP"/>
    </source>
</evidence>
<protein>
    <submittedName>
        <fullName evidence="3">ABC transporter substrate-binding protein</fullName>
    </submittedName>
</protein>
<keyword evidence="4" id="KW-1185">Reference proteome</keyword>
<name>A0ABP6REK2_9MICC</name>
<organism evidence="3 4">
    <name type="scientific">Nesterenkonia halobia</name>
    <dbReference type="NCBI Taxonomy" id="37922"/>
    <lineage>
        <taxon>Bacteria</taxon>
        <taxon>Bacillati</taxon>
        <taxon>Actinomycetota</taxon>
        <taxon>Actinomycetes</taxon>
        <taxon>Micrococcales</taxon>
        <taxon>Micrococcaceae</taxon>
        <taxon>Nesterenkonia</taxon>
    </lineage>
</organism>
<evidence type="ECO:0000256" key="1">
    <source>
        <dbReference type="SAM" id="Coils"/>
    </source>
</evidence>
<dbReference type="Gene3D" id="3.40.50.2300">
    <property type="match status" value="2"/>
</dbReference>
<comment type="caution">
    <text evidence="3">The sequence shown here is derived from an EMBL/GenBank/DDBJ whole genome shotgun (WGS) entry which is preliminary data.</text>
</comment>
<proteinExistence type="predicted"/>
<dbReference type="CDD" id="cd06325">
    <property type="entry name" value="PBP1_ABC_unchar_transporter"/>
    <property type="match status" value="1"/>
</dbReference>
<dbReference type="PANTHER" id="PTHR35271:SF1">
    <property type="entry name" value="ABC TRANSPORTER, SUBSTRATE-BINDING LIPOPROTEIN"/>
    <property type="match status" value="1"/>
</dbReference>
<dbReference type="PANTHER" id="PTHR35271">
    <property type="entry name" value="ABC TRANSPORTER, SUBSTRATE-BINDING LIPOPROTEIN-RELATED"/>
    <property type="match status" value="1"/>
</dbReference>
<dbReference type="InterPro" id="IPR007487">
    <property type="entry name" value="ABC_transpt-TYRBP-like"/>
</dbReference>
<evidence type="ECO:0000313" key="3">
    <source>
        <dbReference type="EMBL" id="GAA3287333.1"/>
    </source>
</evidence>
<feature type="signal peptide" evidence="2">
    <location>
        <begin position="1"/>
        <end position="23"/>
    </location>
</feature>
<dbReference type="InterPro" id="IPR028082">
    <property type="entry name" value="Peripla_BP_I"/>
</dbReference>
<dbReference type="SUPFAM" id="SSF53822">
    <property type="entry name" value="Periplasmic binding protein-like I"/>
    <property type="match status" value="1"/>
</dbReference>
<reference evidence="4" key="1">
    <citation type="journal article" date="2019" name="Int. J. Syst. Evol. Microbiol.">
        <title>The Global Catalogue of Microorganisms (GCM) 10K type strain sequencing project: providing services to taxonomists for standard genome sequencing and annotation.</title>
        <authorList>
            <consortium name="The Broad Institute Genomics Platform"/>
            <consortium name="The Broad Institute Genome Sequencing Center for Infectious Disease"/>
            <person name="Wu L."/>
            <person name="Ma J."/>
        </authorList>
    </citation>
    <scope>NUCLEOTIDE SEQUENCE [LARGE SCALE GENOMIC DNA]</scope>
    <source>
        <strain evidence="4">JCM 11483</strain>
    </source>
</reference>
<dbReference type="PROSITE" id="PS51257">
    <property type="entry name" value="PROKAR_LIPOPROTEIN"/>
    <property type="match status" value="1"/>
</dbReference>
<dbReference type="RefSeq" id="WP_344721635.1">
    <property type="nucleotide sequence ID" value="NZ_BAAAYG010000010.1"/>
</dbReference>
<keyword evidence="1" id="KW-0175">Coiled coil</keyword>
<dbReference type="Pfam" id="PF04392">
    <property type="entry name" value="ABC_sub_bind"/>
    <property type="match status" value="1"/>
</dbReference>
<sequence length="344" mass="35647">MRPRTSMMSLSAVAAASALLLTACDDGGSGGDDGGDGGYAIGISQFVTHPSLDESRDGFKAAFDEAGVDVDWDEQNAQGEQATASTIAGTFATDDLDLVHAIATPSAQAAAQSIQDTPVIFSAVTDPEGAGLVDSWEEPGANVTGASDMNPVDAQFDVLSSLAPDAEEVGVIYSSGETNSEVQVEQAKEAAEELDLEIQEAAVTNSSEVQQGVESFSDVDAIYVPTDNQVVSALESVLQYGQQNSIPVVAAEGDSVEAGAVATEGLDYHQLGRQAGEMALRILEDGEDPASMPVETQENYEVVVNPEAAEAMGVEIPQELMDRADVVVGEDVEPKDPSEAGEDG</sequence>
<evidence type="ECO:0000313" key="4">
    <source>
        <dbReference type="Proteomes" id="UP001501736"/>
    </source>
</evidence>
<dbReference type="EMBL" id="BAAAYG010000010">
    <property type="protein sequence ID" value="GAA3287333.1"/>
    <property type="molecule type" value="Genomic_DNA"/>
</dbReference>